<comment type="caution">
    <text evidence="2">The sequence shown here is derived from an EMBL/GenBank/DDBJ whole genome shotgun (WGS) entry which is preliminary data.</text>
</comment>
<keyword evidence="1" id="KW-0472">Membrane</keyword>
<evidence type="ECO:0000313" key="3">
    <source>
        <dbReference type="Proteomes" id="UP001320768"/>
    </source>
</evidence>
<feature type="transmembrane region" description="Helical" evidence="1">
    <location>
        <begin position="54"/>
        <end position="71"/>
    </location>
</feature>
<dbReference type="RefSeq" id="WP_258568910.1">
    <property type="nucleotide sequence ID" value="NZ_JAKUDN010000001.1"/>
</dbReference>
<dbReference type="Proteomes" id="UP001320768">
    <property type="component" value="Unassembled WGS sequence"/>
</dbReference>
<organism evidence="2 3">
    <name type="scientific">Candidatus Synchoanobacter obligatus</name>
    <dbReference type="NCBI Taxonomy" id="2919597"/>
    <lineage>
        <taxon>Bacteria</taxon>
        <taxon>Pseudomonadati</taxon>
        <taxon>Pseudomonadota</taxon>
        <taxon>Gammaproteobacteria</taxon>
        <taxon>Candidatus Comchoanobacterales</taxon>
        <taxon>Candidatus Comchoanobacteraceae</taxon>
        <taxon>Candidatus Synchoanobacter</taxon>
    </lineage>
</organism>
<sequence>MMIVTNDFLVAGVIITGLISIPVLLIVFGRMMLRIARSEAVKFKDCLSFGFKNGMWWKAIVFFITYLFGIMAGMLLFVVPGIYLFISWCAALYLLCDGKAGPIESLKQSRQLVTKAGFFRVIGYILLASLIMAALYIPFIIFPGYELLAATIQFLLIPANTMLPITLYLSITDQHPDQGETRS</sequence>
<feature type="transmembrane region" description="Helical" evidence="1">
    <location>
        <begin position="117"/>
        <end position="141"/>
    </location>
</feature>
<keyword evidence="3" id="KW-1185">Reference proteome</keyword>
<keyword evidence="1" id="KW-1133">Transmembrane helix</keyword>
<feature type="transmembrane region" description="Helical" evidence="1">
    <location>
        <begin position="12"/>
        <end position="33"/>
    </location>
</feature>
<name>A0ABT1L3L7_9GAMM</name>
<accession>A0ABT1L3L7</accession>
<evidence type="ECO:0008006" key="4">
    <source>
        <dbReference type="Google" id="ProtNLM"/>
    </source>
</evidence>
<feature type="transmembrane region" description="Helical" evidence="1">
    <location>
        <begin position="77"/>
        <end position="96"/>
    </location>
</feature>
<keyword evidence="1" id="KW-0812">Transmembrane</keyword>
<gene>
    <name evidence="2" type="ORF">MKS91_00605</name>
</gene>
<evidence type="ECO:0000256" key="1">
    <source>
        <dbReference type="SAM" id="Phobius"/>
    </source>
</evidence>
<proteinExistence type="predicted"/>
<protein>
    <recommendedName>
        <fullName evidence="4">Glycerophosphoryl diester phosphodiesterase membrane domain-containing protein</fullName>
    </recommendedName>
</protein>
<dbReference type="EMBL" id="JAKUDN010000001">
    <property type="protein sequence ID" value="MCP8351797.1"/>
    <property type="molecule type" value="Genomic_DNA"/>
</dbReference>
<reference evidence="2 3" key="1">
    <citation type="journal article" date="2022" name="Nat. Microbiol.">
        <title>The microbiome of a bacterivorous marine choanoflagellate contains a resource-demanding obligate bacterial associate.</title>
        <authorList>
            <person name="Needham D.M."/>
            <person name="Poirier C."/>
            <person name="Bachy C."/>
            <person name="George E.E."/>
            <person name="Wilken S."/>
            <person name="Yung C.C.M."/>
            <person name="Limardo A.J."/>
            <person name="Morando M."/>
            <person name="Sudek L."/>
            <person name="Malmstrom R.R."/>
            <person name="Keeling P.J."/>
            <person name="Santoro A.E."/>
            <person name="Worden A.Z."/>
        </authorList>
    </citation>
    <scope>NUCLEOTIDE SEQUENCE [LARGE SCALE GENOMIC DNA]</scope>
    <source>
        <strain evidence="2 3">Comchoano-2</strain>
    </source>
</reference>
<feature type="transmembrane region" description="Helical" evidence="1">
    <location>
        <begin position="147"/>
        <end position="169"/>
    </location>
</feature>
<evidence type="ECO:0000313" key="2">
    <source>
        <dbReference type="EMBL" id="MCP8351797.1"/>
    </source>
</evidence>